<dbReference type="SUPFAM" id="SSF56672">
    <property type="entry name" value="DNA/RNA polymerases"/>
    <property type="match status" value="1"/>
</dbReference>
<dbReference type="Proteomes" id="UP000189701">
    <property type="component" value="Unplaced"/>
</dbReference>
<dbReference type="GO" id="GO:0003964">
    <property type="term" value="F:RNA-directed DNA polymerase activity"/>
    <property type="evidence" value="ECO:0007669"/>
    <property type="project" value="UniProtKB-KW"/>
</dbReference>
<dbReference type="InterPro" id="IPR001584">
    <property type="entry name" value="Integrase_cat-core"/>
</dbReference>
<evidence type="ECO:0000259" key="7">
    <source>
        <dbReference type="PROSITE" id="PS50994"/>
    </source>
</evidence>
<evidence type="ECO:0000313" key="9">
    <source>
        <dbReference type="RefSeq" id="XP_009770931.1"/>
    </source>
</evidence>
<dbReference type="PANTHER" id="PTHR45835">
    <property type="entry name" value="YALI0A06105P"/>
    <property type="match status" value="1"/>
</dbReference>
<dbReference type="PANTHER" id="PTHR45835:SF91">
    <property type="entry name" value="RETROTRANSPOSON, TY3-GYPSY SUBCLASS-LIKE PROTEIN"/>
    <property type="match status" value="1"/>
</dbReference>
<evidence type="ECO:0000256" key="5">
    <source>
        <dbReference type="ARBA" id="ARBA00022801"/>
    </source>
</evidence>
<gene>
    <name evidence="9" type="primary">LOC104221566</name>
</gene>
<dbReference type="RefSeq" id="XP_009770931.1">
    <property type="nucleotide sequence ID" value="XM_009772629.1"/>
</dbReference>
<dbReference type="GO" id="GO:0003676">
    <property type="term" value="F:nucleic acid binding"/>
    <property type="evidence" value="ECO:0007669"/>
    <property type="project" value="InterPro"/>
</dbReference>
<keyword evidence="8" id="KW-1185">Reference proteome</keyword>
<reference evidence="8" key="1">
    <citation type="journal article" date="2013" name="Genome Biol.">
        <title>Reference genomes and transcriptomes of Nicotiana sylvestris and Nicotiana tomentosiformis.</title>
        <authorList>
            <person name="Sierro N."/>
            <person name="Battey J.N."/>
            <person name="Ouadi S."/>
            <person name="Bovet L."/>
            <person name="Goepfert S."/>
            <person name="Bakaher N."/>
            <person name="Peitsch M.C."/>
            <person name="Ivanov N.V."/>
        </authorList>
    </citation>
    <scope>NUCLEOTIDE SEQUENCE [LARGE SCALE GENOMIC DNA]</scope>
</reference>
<evidence type="ECO:0000313" key="8">
    <source>
        <dbReference type="Proteomes" id="UP000189701"/>
    </source>
</evidence>
<feature type="domain" description="Integrase catalytic" evidence="7">
    <location>
        <begin position="131"/>
        <end position="291"/>
    </location>
</feature>
<dbReference type="SUPFAM" id="SSF53098">
    <property type="entry name" value="Ribonuclease H-like"/>
    <property type="match status" value="1"/>
</dbReference>
<keyword evidence="5" id="KW-0378">Hydrolase</keyword>
<reference evidence="9" key="2">
    <citation type="submission" date="2025-08" db="UniProtKB">
        <authorList>
            <consortium name="RefSeq"/>
        </authorList>
    </citation>
    <scope>IDENTIFICATION</scope>
    <source>
        <tissue evidence="9">Leaf</tissue>
    </source>
</reference>
<dbReference type="InterPro" id="IPR043502">
    <property type="entry name" value="DNA/RNA_pol_sf"/>
</dbReference>
<evidence type="ECO:0000256" key="6">
    <source>
        <dbReference type="ARBA" id="ARBA00022918"/>
    </source>
</evidence>
<evidence type="ECO:0000256" key="4">
    <source>
        <dbReference type="ARBA" id="ARBA00022759"/>
    </source>
</evidence>
<name>A0A1U7W152_NICSY</name>
<keyword evidence="6" id="KW-0695">RNA-directed DNA polymerase</keyword>
<keyword evidence="3" id="KW-0540">Nuclease</keyword>
<dbReference type="InterPro" id="IPR012337">
    <property type="entry name" value="RNaseH-like_sf"/>
</dbReference>
<protein>
    <submittedName>
        <fullName evidence="9">Uncharacterized protein LOC104221566</fullName>
    </submittedName>
</protein>
<keyword evidence="4" id="KW-0255">Endonuclease</keyword>
<dbReference type="STRING" id="4096.A0A1U7W152"/>
<dbReference type="OrthoDB" id="851428at2759"/>
<accession>A0A1U7W152</accession>
<keyword evidence="2" id="KW-0548">Nucleotidyltransferase</keyword>
<dbReference type="GO" id="GO:0016787">
    <property type="term" value="F:hydrolase activity"/>
    <property type="evidence" value="ECO:0007669"/>
    <property type="project" value="UniProtKB-KW"/>
</dbReference>
<proteinExistence type="predicted"/>
<evidence type="ECO:0000256" key="3">
    <source>
        <dbReference type="ARBA" id="ARBA00022722"/>
    </source>
</evidence>
<dbReference type="Pfam" id="PF17917">
    <property type="entry name" value="RT_RNaseH"/>
    <property type="match status" value="1"/>
</dbReference>
<organism evidence="8 9">
    <name type="scientific">Nicotiana sylvestris</name>
    <name type="common">Wood tobacco</name>
    <name type="synonym">South American tobacco</name>
    <dbReference type="NCBI Taxonomy" id="4096"/>
    <lineage>
        <taxon>Eukaryota</taxon>
        <taxon>Viridiplantae</taxon>
        <taxon>Streptophyta</taxon>
        <taxon>Embryophyta</taxon>
        <taxon>Tracheophyta</taxon>
        <taxon>Spermatophyta</taxon>
        <taxon>Magnoliopsida</taxon>
        <taxon>eudicotyledons</taxon>
        <taxon>Gunneridae</taxon>
        <taxon>Pentapetalae</taxon>
        <taxon>asterids</taxon>
        <taxon>lamiids</taxon>
        <taxon>Solanales</taxon>
        <taxon>Solanaceae</taxon>
        <taxon>Nicotianoideae</taxon>
        <taxon>Nicotianeae</taxon>
        <taxon>Nicotiana</taxon>
    </lineage>
</organism>
<evidence type="ECO:0000256" key="2">
    <source>
        <dbReference type="ARBA" id="ARBA00022695"/>
    </source>
</evidence>
<dbReference type="InterPro" id="IPR041373">
    <property type="entry name" value="RT_RNaseH"/>
</dbReference>
<evidence type="ECO:0000256" key="1">
    <source>
        <dbReference type="ARBA" id="ARBA00022679"/>
    </source>
</evidence>
<dbReference type="eggNOG" id="KOG0017">
    <property type="taxonomic scope" value="Eukaryota"/>
</dbReference>
<dbReference type="InterPro" id="IPR036397">
    <property type="entry name" value="RNaseH_sf"/>
</dbReference>
<dbReference type="Gene3D" id="3.30.420.10">
    <property type="entry name" value="Ribonuclease H-like superfamily/Ribonuclease H"/>
    <property type="match status" value="1"/>
</dbReference>
<dbReference type="PROSITE" id="PS50994">
    <property type="entry name" value="INTEGRASE"/>
    <property type="match status" value="1"/>
</dbReference>
<keyword evidence="1" id="KW-0808">Transferase</keyword>
<sequence>MQHGKVIAYASRQLKDHEKSYPTHDLELVAVVFAIKIWRHYLYGVNVVADALSRLSMRSLAHVEVDKQTMMKEVHCLASIGVRLLNSEDGGIVQRQTMHSKCRWAQRASYVRSPRFQVKVEYQRPGGLTQSVKIPICKWDMINMDFIKGLHRSFKKHDSIWVIVDRLTKSAHFLPVRTTDSAEDYAKLYIHEIVRLHGFIILYRGSQFTTNFWKSLQKGLGTWVNLNTAFHPQTDGQVEHTIQTLEDMLRECVIDFKGNWDDHLPLIEFTYNNSYHSSIKMAPYEALHGRRCRSPIGLFKVGKAELLGTNLKFMGDPYLVVPTETIGVKDSLTYVEILVAILDRKMRKLRTKEIASMKVLWRNQKVEEATWEAKEDIKSRYPHLFGEKAKNLDGN</sequence>
<dbReference type="GO" id="GO:0004519">
    <property type="term" value="F:endonuclease activity"/>
    <property type="evidence" value="ECO:0007669"/>
    <property type="project" value="UniProtKB-KW"/>
</dbReference>
<dbReference type="AlphaFoldDB" id="A0A1U7W152"/>
<dbReference type="GO" id="GO:0015074">
    <property type="term" value="P:DNA integration"/>
    <property type="evidence" value="ECO:0007669"/>
    <property type="project" value="InterPro"/>
</dbReference>